<dbReference type="AlphaFoldDB" id="A0A678THV9"/>
<reference evidence="2" key="1">
    <citation type="submission" date="2018-04" db="EMBL/GenBank/DDBJ databases">
        <title>Comparative Analysis of Homologous Sequences of Saccharum officinarum and Saccharum spontaneum Reveals Independent Polyploidization Events.</title>
        <authorList>
            <person name="Sharma A."/>
            <person name="Song J."/>
            <person name="Lin Q."/>
            <person name="Singh R."/>
            <person name="Ramos N."/>
            <person name="Wang K."/>
            <person name="Zhang J."/>
            <person name="Ming R."/>
            <person name="Yu Q."/>
        </authorList>
    </citation>
    <scope>NUCLEOTIDE SEQUENCE</scope>
</reference>
<name>A0A678THV9_SACOF</name>
<sequence length="135" mass="15093">MKTQLQCLNVVVHRVLVDPTPHGSSPPMVQQAPFDPPLPHLDMDVEAVPNVPDAQSTPNEVNISQAVGDDCRNHDIVADSLGDPVDTESSQEEQERHVRVDQIHVNGKEDELARRREQLSLREGAIKRQEQELKV</sequence>
<gene>
    <name evidence="2" type="ORF">SO33D14_000008</name>
</gene>
<evidence type="ECO:0000256" key="1">
    <source>
        <dbReference type="SAM" id="MobiDB-lite"/>
    </source>
</evidence>
<accession>A0A678THV9</accession>
<feature type="compositionally biased region" description="Basic and acidic residues" evidence="1">
    <location>
        <begin position="93"/>
        <end position="104"/>
    </location>
</feature>
<dbReference type="EMBL" id="MH182566">
    <property type="protein sequence ID" value="AWA45069.1"/>
    <property type="molecule type" value="Genomic_DNA"/>
</dbReference>
<organism evidence="2">
    <name type="scientific">Saccharum officinarum</name>
    <name type="common">Sugarcane</name>
    <dbReference type="NCBI Taxonomy" id="4547"/>
    <lineage>
        <taxon>Eukaryota</taxon>
        <taxon>Viridiplantae</taxon>
        <taxon>Streptophyta</taxon>
        <taxon>Embryophyta</taxon>
        <taxon>Tracheophyta</taxon>
        <taxon>Spermatophyta</taxon>
        <taxon>Magnoliopsida</taxon>
        <taxon>Liliopsida</taxon>
        <taxon>Poales</taxon>
        <taxon>Poaceae</taxon>
        <taxon>PACMAD clade</taxon>
        <taxon>Panicoideae</taxon>
        <taxon>Andropogonodae</taxon>
        <taxon>Andropogoneae</taxon>
        <taxon>Saccharinae</taxon>
        <taxon>Saccharum</taxon>
        <taxon>Saccharum officinarum species complex</taxon>
    </lineage>
</organism>
<evidence type="ECO:0000313" key="2">
    <source>
        <dbReference type="EMBL" id="AWA45069.1"/>
    </source>
</evidence>
<protein>
    <submittedName>
        <fullName evidence="2">Uncharacterized protein</fullName>
    </submittedName>
</protein>
<feature type="region of interest" description="Disordered" evidence="1">
    <location>
        <begin position="74"/>
        <end position="104"/>
    </location>
</feature>
<proteinExistence type="predicted"/>